<proteinExistence type="inferred from homology"/>
<name>A0A926HTI5_9FIRM</name>
<feature type="compositionally biased region" description="Polar residues" evidence="2">
    <location>
        <begin position="31"/>
        <end position="57"/>
    </location>
</feature>
<keyword evidence="3" id="KW-0812">Transmembrane</keyword>
<feature type="compositionally biased region" description="Basic and acidic residues" evidence="2">
    <location>
        <begin position="19"/>
        <end position="30"/>
    </location>
</feature>
<evidence type="ECO:0000256" key="2">
    <source>
        <dbReference type="SAM" id="MobiDB-lite"/>
    </source>
</evidence>
<dbReference type="PANTHER" id="PTHR33392">
    <property type="entry name" value="POLYISOPRENYL-TEICHOIC ACID--PEPTIDOGLYCAN TEICHOIC ACID TRANSFERASE TAGU"/>
    <property type="match status" value="1"/>
</dbReference>
<protein>
    <submittedName>
        <fullName evidence="5">LCP family protein</fullName>
    </submittedName>
</protein>
<dbReference type="Pfam" id="PF03816">
    <property type="entry name" value="LytR_cpsA_psr"/>
    <property type="match status" value="1"/>
</dbReference>
<dbReference type="EMBL" id="JACRSN010000018">
    <property type="protein sequence ID" value="MBC8534516.1"/>
    <property type="molecule type" value="Genomic_DNA"/>
</dbReference>
<dbReference type="Gene3D" id="3.40.630.190">
    <property type="entry name" value="LCP protein"/>
    <property type="match status" value="1"/>
</dbReference>
<dbReference type="InterPro" id="IPR004474">
    <property type="entry name" value="LytR_CpsA_psr"/>
</dbReference>
<feature type="domain" description="Cell envelope-related transcriptional attenuator" evidence="4">
    <location>
        <begin position="145"/>
        <end position="290"/>
    </location>
</feature>
<gene>
    <name evidence="5" type="ORF">IAG03_11070</name>
</gene>
<keyword evidence="3" id="KW-0472">Membrane</keyword>
<comment type="similarity">
    <text evidence="1">Belongs to the LytR/CpsA/Psr (LCP) family.</text>
</comment>
<dbReference type="PANTHER" id="PTHR33392:SF6">
    <property type="entry name" value="POLYISOPRENYL-TEICHOIC ACID--PEPTIDOGLYCAN TEICHOIC ACID TRANSFERASE TAGU"/>
    <property type="match status" value="1"/>
</dbReference>
<comment type="caution">
    <text evidence="5">The sequence shown here is derived from an EMBL/GenBank/DDBJ whole genome shotgun (WGS) entry which is preliminary data.</text>
</comment>
<dbReference type="Proteomes" id="UP000651482">
    <property type="component" value="Unassembled WGS sequence"/>
</dbReference>
<dbReference type="RefSeq" id="WP_249320097.1">
    <property type="nucleotide sequence ID" value="NZ_JACRSN010000018.1"/>
</dbReference>
<evidence type="ECO:0000313" key="6">
    <source>
        <dbReference type="Proteomes" id="UP000651482"/>
    </source>
</evidence>
<dbReference type="NCBIfam" id="TIGR00350">
    <property type="entry name" value="lytR_cpsA_psr"/>
    <property type="match status" value="1"/>
</dbReference>
<organism evidence="5 6">
    <name type="scientific">Yeguia hominis</name>
    <dbReference type="NCBI Taxonomy" id="2763662"/>
    <lineage>
        <taxon>Bacteria</taxon>
        <taxon>Bacillati</taxon>
        <taxon>Bacillota</taxon>
        <taxon>Clostridia</taxon>
        <taxon>Eubacteriales</taxon>
        <taxon>Yeguiaceae</taxon>
        <taxon>Yeguia</taxon>
    </lineage>
</organism>
<evidence type="ECO:0000313" key="5">
    <source>
        <dbReference type="EMBL" id="MBC8534516.1"/>
    </source>
</evidence>
<evidence type="ECO:0000256" key="3">
    <source>
        <dbReference type="SAM" id="Phobius"/>
    </source>
</evidence>
<accession>A0A926HTI5</accession>
<feature type="transmembrane region" description="Helical" evidence="3">
    <location>
        <begin position="73"/>
        <end position="95"/>
    </location>
</feature>
<keyword evidence="6" id="KW-1185">Reference proteome</keyword>
<evidence type="ECO:0000256" key="1">
    <source>
        <dbReference type="ARBA" id="ARBA00006068"/>
    </source>
</evidence>
<keyword evidence="3" id="KW-1133">Transmembrane helix</keyword>
<sequence>MASRNTGNSRNRKTNPYENFDRYNYVDRDIYSSSSGDQNQPMRRQPSGRASQNSREISSGRGRRRRKSGVKKGFLSFLAVLLVVALVGGGAFLLLTSRMHYEPADTEQYTVLPDDAPAWDVISDKKIVNVLLIGADKNKDGTNGRSDTMMLMSIDTKNKKIRLVSFMRDIYVDIPTVGWERLNAAFAYGGGALTMQTIENYFRIDIDRYVQVDFDGFEEIIDKMGGIDVEISDYEAEFINDKGAFDATAGVNHLDGEDALFFARMRKLDSDFGRTGRQRQVVLAMIDTFKQQNVADMVSLAYAYLPLVTHNLSEGEILQLAGVGAGLSKYDTETMQVPADGTYWDEYATINGMEGNMVLGVDFEANASQLREFLYGETE</sequence>
<reference evidence="5" key="1">
    <citation type="submission" date="2020-08" db="EMBL/GenBank/DDBJ databases">
        <title>Genome public.</title>
        <authorList>
            <person name="Liu C."/>
            <person name="Sun Q."/>
        </authorList>
    </citation>
    <scope>NUCLEOTIDE SEQUENCE</scope>
    <source>
        <strain evidence="5">NSJ-40</strain>
    </source>
</reference>
<evidence type="ECO:0000259" key="4">
    <source>
        <dbReference type="Pfam" id="PF03816"/>
    </source>
</evidence>
<dbReference type="AlphaFoldDB" id="A0A926HTI5"/>
<dbReference type="InterPro" id="IPR050922">
    <property type="entry name" value="LytR/CpsA/Psr_CW_biosynth"/>
</dbReference>
<feature type="region of interest" description="Disordered" evidence="2">
    <location>
        <begin position="1"/>
        <end position="65"/>
    </location>
</feature>
<feature type="compositionally biased region" description="Polar residues" evidence="2">
    <location>
        <begin position="1"/>
        <end position="17"/>
    </location>
</feature>